<name>A0A072UTX9_MEDTR</name>
<organism evidence="1 3">
    <name type="scientific">Medicago truncatula</name>
    <name type="common">Barrel medic</name>
    <name type="synonym">Medicago tribuloides</name>
    <dbReference type="NCBI Taxonomy" id="3880"/>
    <lineage>
        <taxon>Eukaryota</taxon>
        <taxon>Viridiplantae</taxon>
        <taxon>Streptophyta</taxon>
        <taxon>Embryophyta</taxon>
        <taxon>Tracheophyta</taxon>
        <taxon>Spermatophyta</taxon>
        <taxon>Magnoliopsida</taxon>
        <taxon>eudicotyledons</taxon>
        <taxon>Gunneridae</taxon>
        <taxon>Pentapetalae</taxon>
        <taxon>rosids</taxon>
        <taxon>fabids</taxon>
        <taxon>Fabales</taxon>
        <taxon>Fabaceae</taxon>
        <taxon>Papilionoideae</taxon>
        <taxon>50 kb inversion clade</taxon>
        <taxon>NPAAA clade</taxon>
        <taxon>Hologalegina</taxon>
        <taxon>IRL clade</taxon>
        <taxon>Trifolieae</taxon>
        <taxon>Medicago</taxon>
    </lineage>
</organism>
<reference evidence="1 3" key="2">
    <citation type="journal article" date="2014" name="BMC Genomics">
        <title>An improved genome release (version Mt4.0) for the model legume Medicago truncatula.</title>
        <authorList>
            <person name="Tang H."/>
            <person name="Krishnakumar V."/>
            <person name="Bidwell S."/>
            <person name="Rosen B."/>
            <person name="Chan A."/>
            <person name="Zhou S."/>
            <person name="Gentzbittel L."/>
            <person name="Childs K.L."/>
            <person name="Yandell M."/>
            <person name="Gundlach H."/>
            <person name="Mayer K.F."/>
            <person name="Schwartz D.C."/>
            <person name="Town C.D."/>
        </authorList>
    </citation>
    <scope>GENOME REANNOTATION</scope>
    <source>
        <strain evidence="1">A17</strain>
        <strain evidence="2 3">cv. Jemalong A17</strain>
    </source>
</reference>
<accession>A0A072UTX9</accession>
<reference evidence="2" key="3">
    <citation type="submission" date="2015-04" db="UniProtKB">
        <authorList>
            <consortium name="EnsemblPlants"/>
        </authorList>
    </citation>
    <scope>IDENTIFICATION</scope>
    <source>
        <strain evidence="2">cv. Jemalong A17</strain>
    </source>
</reference>
<sequence length="192" mass="22623">MVRRQRGWRRFARLFDLASNKFSTVADMSALGWGAGGEAWSWKRSLWVWEEEMVEECRILVDIVVVHDNVSDRWQWDSDTNDGYTMKVPLKVSIVAWRFDKKMQARIKLYQVHKIFAISEIISPLAKCWQSSIEVSPSAKLWAKFRSRSPNFAISEIAPEEFRHQRTSGNQVDKGHVEQLHWCRGRFHTFHQ</sequence>
<dbReference type="EnsemblPlants" id="KEH32533">
    <property type="protein sequence ID" value="KEH32533"/>
    <property type="gene ID" value="MTR_4g126410"/>
</dbReference>
<dbReference type="Proteomes" id="UP000002051">
    <property type="component" value="Chromosome 4"/>
</dbReference>
<reference evidence="1 3" key="1">
    <citation type="journal article" date="2011" name="Nature">
        <title>The Medicago genome provides insight into the evolution of rhizobial symbioses.</title>
        <authorList>
            <person name="Young N.D."/>
            <person name="Debelle F."/>
            <person name="Oldroyd G.E."/>
            <person name="Geurts R."/>
            <person name="Cannon S.B."/>
            <person name="Udvardi M.K."/>
            <person name="Benedito V.A."/>
            <person name="Mayer K.F."/>
            <person name="Gouzy J."/>
            <person name="Schoof H."/>
            <person name="Van de Peer Y."/>
            <person name="Proost S."/>
            <person name="Cook D.R."/>
            <person name="Meyers B.C."/>
            <person name="Spannagl M."/>
            <person name="Cheung F."/>
            <person name="De Mita S."/>
            <person name="Krishnakumar V."/>
            <person name="Gundlach H."/>
            <person name="Zhou S."/>
            <person name="Mudge J."/>
            <person name="Bharti A.K."/>
            <person name="Murray J.D."/>
            <person name="Naoumkina M.A."/>
            <person name="Rosen B."/>
            <person name="Silverstein K.A."/>
            <person name="Tang H."/>
            <person name="Rombauts S."/>
            <person name="Zhao P.X."/>
            <person name="Zhou P."/>
            <person name="Barbe V."/>
            <person name="Bardou P."/>
            <person name="Bechner M."/>
            <person name="Bellec A."/>
            <person name="Berger A."/>
            <person name="Berges H."/>
            <person name="Bidwell S."/>
            <person name="Bisseling T."/>
            <person name="Choisne N."/>
            <person name="Couloux A."/>
            <person name="Denny R."/>
            <person name="Deshpande S."/>
            <person name="Dai X."/>
            <person name="Doyle J.J."/>
            <person name="Dudez A.M."/>
            <person name="Farmer A.D."/>
            <person name="Fouteau S."/>
            <person name="Franken C."/>
            <person name="Gibelin C."/>
            <person name="Gish J."/>
            <person name="Goldstein S."/>
            <person name="Gonzalez A.J."/>
            <person name="Green P.J."/>
            <person name="Hallab A."/>
            <person name="Hartog M."/>
            <person name="Hua A."/>
            <person name="Humphray S.J."/>
            <person name="Jeong D.H."/>
            <person name="Jing Y."/>
            <person name="Jocker A."/>
            <person name="Kenton S.M."/>
            <person name="Kim D.J."/>
            <person name="Klee K."/>
            <person name="Lai H."/>
            <person name="Lang C."/>
            <person name="Lin S."/>
            <person name="Macmil S.L."/>
            <person name="Magdelenat G."/>
            <person name="Matthews L."/>
            <person name="McCorrison J."/>
            <person name="Monaghan E.L."/>
            <person name="Mun J.H."/>
            <person name="Najar F.Z."/>
            <person name="Nicholson C."/>
            <person name="Noirot C."/>
            <person name="O'Bleness M."/>
            <person name="Paule C.R."/>
            <person name="Poulain J."/>
            <person name="Prion F."/>
            <person name="Qin B."/>
            <person name="Qu C."/>
            <person name="Retzel E.F."/>
            <person name="Riddle C."/>
            <person name="Sallet E."/>
            <person name="Samain S."/>
            <person name="Samson N."/>
            <person name="Sanders I."/>
            <person name="Saurat O."/>
            <person name="Scarpelli C."/>
            <person name="Schiex T."/>
            <person name="Segurens B."/>
            <person name="Severin A.J."/>
            <person name="Sherrier D.J."/>
            <person name="Shi R."/>
            <person name="Sims S."/>
            <person name="Singer S.R."/>
            <person name="Sinharoy S."/>
            <person name="Sterck L."/>
            <person name="Viollet A."/>
            <person name="Wang B.B."/>
            <person name="Wang K."/>
            <person name="Wang M."/>
            <person name="Wang X."/>
            <person name="Warfsmann J."/>
            <person name="Weissenbach J."/>
            <person name="White D.D."/>
            <person name="White J.D."/>
            <person name="Wiley G.B."/>
            <person name="Wincker P."/>
            <person name="Xing Y."/>
            <person name="Yang L."/>
            <person name="Yao Z."/>
            <person name="Ying F."/>
            <person name="Zhai J."/>
            <person name="Zhou L."/>
            <person name="Zuber A."/>
            <person name="Denarie J."/>
            <person name="Dixon R.A."/>
            <person name="May G.D."/>
            <person name="Schwartz D.C."/>
            <person name="Rogers J."/>
            <person name="Quetier F."/>
            <person name="Town C.D."/>
            <person name="Roe B.A."/>
        </authorList>
    </citation>
    <scope>NUCLEOTIDE SEQUENCE [LARGE SCALE GENOMIC DNA]</scope>
    <source>
        <strain evidence="1">A17</strain>
        <strain evidence="2 3">cv. Jemalong A17</strain>
    </source>
</reference>
<dbReference type="PANTHER" id="PTHR36617">
    <property type="entry name" value="PROTEIN, PUTATIVE-RELATED"/>
    <property type="match status" value="1"/>
</dbReference>
<evidence type="ECO:0000313" key="3">
    <source>
        <dbReference type="Proteomes" id="UP000002051"/>
    </source>
</evidence>
<dbReference type="EMBL" id="CM001220">
    <property type="protein sequence ID" value="KEH32533.1"/>
    <property type="molecule type" value="Genomic_DNA"/>
</dbReference>
<dbReference type="HOGENOM" id="CLU_1417093_0_0_1"/>
<gene>
    <name evidence="1" type="ordered locus">MTR_4g126410</name>
</gene>
<protein>
    <submittedName>
        <fullName evidence="1 2">Uncharacterized protein</fullName>
    </submittedName>
</protein>
<proteinExistence type="predicted"/>
<evidence type="ECO:0000313" key="1">
    <source>
        <dbReference type="EMBL" id="KEH32533.1"/>
    </source>
</evidence>
<dbReference type="PANTHER" id="PTHR36617:SF5">
    <property type="entry name" value="OS05G0421675 PROTEIN"/>
    <property type="match status" value="1"/>
</dbReference>
<dbReference type="AlphaFoldDB" id="A0A072UTX9"/>
<evidence type="ECO:0000313" key="2">
    <source>
        <dbReference type="EnsemblPlants" id="KEH32533"/>
    </source>
</evidence>
<keyword evidence="3" id="KW-1185">Reference proteome</keyword>